<dbReference type="GO" id="GO:0005737">
    <property type="term" value="C:cytoplasm"/>
    <property type="evidence" value="ECO:0007669"/>
    <property type="project" value="TreeGrafter"/>
</dbReference>
<feature type="domain" description="Alpha-carbonic anhydrase" evidence="9">
    <location>
        <begin position="21"/>
        <end position="203"/>
    </location>
</feature>
<dbReference type="InterPro" id="IPR001148">
    <property type="entry name" value="CA_dom"/>
</dbReference>
<evidence type="ECO:0000256" key="7">
    <source>
        <dbReference type="ARBA" id="ARBA00048348"/>
    </source>
</evidence>
<dbReference type="SMART" id="SM01057">
    <property type="entry name" value="Carb_anhydrase"/>
    <property type="match status" value="1"/>
</dbReference>
<dbReference type="InterPro" id="IPR023561">
    <property type="entry name" value="Carbonic_anhydrase_a-class"/>
</dbReference>
<reference evidence="11" key="1">
    <citation type="submission" date="2022-11" db="UniProtKB">
        <authorList>
            <consortium name="WormBaseParasite"/>
        </authorList>
    </citation>
    <scope>IDENTIFICATION</scope>
</reference>
<dbReference type="Gene3D" id="3.10.200.10">
    <property type="entry name" value="Alpha carbonic anhydrase"/>
    <property type="match status" value="2"/>
</dbReference>
<dbReference type="CDD" id="cd00326">
    <property type="entry name" value="alpha_CA"/>
    <property type="match status" value="1"/>
</dbReference>
<keyword evidence="10" id="KW-1185">Reference proteome</keyword>
<evidence type="ECO:0000256" key="5">
    <source>
        <dbReference type="ARBA" id="ARBA00022833"/>
    </source>
</evidence>
<evidence type="ECO:0000259" key="9">
    <source>
        <dbReference type="PROSITE" id="PS51144"/>
    </source>
</evidence>
<dbReference type="InterPro" id="IPR036398">
    <property type="entry name" value="CA_dom_sf"/>
</dbReference>
<sequence length="203" mass="22376">MSTAQNEVATQKKCTSRTTPPDWGYEESNGPKHYWGGICKCGRKQSPIDIPSSGTESAKFGNVKFVNYNIPCTLQVVNNGHSVTFSGFDKCSSQPYIQEGGLGSKYDLAQFHFHWGLSNKVGTSLAPLEAAIQAVEPKAGLKSSISNFAVQHLLPRNRNEFYRYNGSLTTPDCNQAVVWTVYKNTKSVTKAEVRDQCFKGPVQ</sequence>
<evidence type="ECO:0000256" key="3">
    <source>
        <dbReference type="ARBA" id="ARBA00012925"/>
    </source>
</evidence>
<keyword evidence="4" id="KW-0479">Metal-binding</keyword>
<keyword evidence="6" id="KW-0456">Lyase</keyword>
<dbReference type="SUPFAM" id="SSF51069">
    <property type="entry name" value="Carbonic anhydrase"/>
    <property type="match status" value="1"/>
</dbReference>
<feature type="region of interest" description="Disordered" evidence="8">
    <location>
        <begin position="1"/>
        <end position="28"/>
    </location>
</feature>
<dbReference type="AlphaFoldDB" id="A0A914C838"/>
<comment type="catalytic activity">
    <reaction evidence="7">
        <text>hydrogencarbonate + H(+) = CO2 + H2O</text>
        <dbReference type="Rhea" id="RHEA:10748"/>
        <dbReference type="ChEBI" id="CHEBI:15377"/>
        <dbReference type="ChEBI" id="CHEBI:15378"/>
        <dbReference type="ChEBI" id="CHEBI:16526"/>
        <dbReference type="ChEBI" id="CHEBI:17544"/>
        <dbReference type="EC" id="4.2.1.1"/>
    </reaction>
</comment>
<evidence type="ECO:0000313" key="10">
    <source>
        <dbReference type="Proteomes" id="UP000887540"/>
    </source>
</evidence>
<organism evidence="10 11">
    <name type="scientific">Acrobeloides nanus</name>
    <dbReference type="NCBI Taxonomy" id="290746"/>
    <lineage>
        <taxon>Eukaryota</taxon>
        <taxon>Metazoa</taxon>
        <taxon>Ecdysozoa</taxon>
        <taxon>Nematoda</taxon>
        <taxon>Chromadorea</taxon>
        <taxon>Rhabditida</taxon>
        <taxon>Tylenchina</taxon>
        <taxon>Cephalobomorpha</taxon>
        <taxon>Cephaloboidea</taxon>
        <taxon>Cephalobidae</taxon>
        <taxon>Acrobeloides</taxon>
    </lineage>
</organism>
<evidence type="ECO:0000256" key="2">
    <source>
        <dbReference type="ARBA" id="ARBA00010718"/>
    </source>
</evidence>
<accession>A0A914C838</accession>
<evidence type="ECO:0000256" key="4">
    <source>
        <dbReference type="ARBA" id="ARBA00022723"/>
    </source>
</evidence>
<dbReference type="PANTHER" id="PTHR18952:SF141">
    <property type="entry name" value="CARBONIC ANHYDRASE"/>
    <property type="match status" value="1"/>
</dbReference>
<protein>
    <recommendedName>
        <fullName evidence="3">carbonic anhydrase</fullName>
        <ecNumber evidence="3">4.2.1.1</ecNumber>
    </recommendedName>
</protein>
<dbReference type="Proteomes" id="UP000887540">
    <property type="component" value="Unplaced"/>
</dbReference>
<evidence type="ECO:0000256" key="1">
    <source>
        <dbReference type="ARBA" id="ARBA00001947"/>
    </source>
</evidence>
<evidence type="ECO:0000313" key="11">
    <source>
        <dbReference type="WBParaSite" id="ACRNAN_Path_543.g2053.t1"/>
    </source>
</evidence>
<evidence type="ECO:0000256" key="8">
    <source>
        <dbReference type="SAM" id="MobiDB-lite"/>
    </source>
</evidence>
<dbReference type="Pfam" id="PF00194">
    <property type="entry name" value="Carb_anhydrase"/>
    <property type="match status" value="2"/>
</dbReference>
<dbReference type="EC" id="4.2.1.1" evidence="3"/>
<dbReference type="PROSITE" id="PS51144">
    <property type="entry name" value="ALPHA_CA_2"/>
    <property type="match status" value="1"/>
</dbReference>
<comment type="cofactor">
    <cofactor evidence="1">
        <name>Zn(2+)</name>
        <dbReference type="ChEBI" id="CHEBI:29105"/>
    </cofactor>
</comment>
<keyword evidence="5" id="KW-0862">Zinc</keyword>
<evidence type="ECO:0000256" key="6">
    <source>
        <dbReference type="ARBA" id="ARBA00023239"/>
    </source>
</evidence>
<dbReference type="GO" id="GO:0004089">
    <property type="term" value="F:carbonate dehydratase activity"/>
    <property type="evidence" value="ECO:0007669"/>
    <property type="project" value="UniProtKB-EC"/>
</dbReference>
<dbReference type="GO" id="GO:0008270">
    <property type="term" value="F:zinc ion binding"/>
    <property type="evidence" value="ECO:0007669"/>
    <property type="project" value="InterPro"/>
</dbReference>
<comment type="similarity">
    <text evidence="2">Belongs to the alpha-carbonic anhydrase family.</text>
</comment>
<dbReference type="PANTHER" id="PTHR18952">
    <property type="entry name" value="CARBONIC ANHYDRASE"/>
    <property type="match status" value="1"/>
</dbReference>
<dbReference type="WBParaSite" id="ACRNAN_Path_543.g2053.t1">
    <property type="protein sequence ID" value="ACRNAN_Path_543.g2053.t1"/>
    <property type="gene ID" value="ACRNAN_Path_543.g2053"/>
</dbReference>
<feature type="compositionally biased region" description="Polar residues" evidence="8">
    <location>
        <begin position="1"/>
        <end position="19"/>
    </location>
</feature>
<name>A0A914C838_9BILA</name>
<proteinExistence type="inferred from homology"/>